<sequence>MTNSKRSSVNQNERSPNLNRKDESAVQREDVSIRITVTQRKKELMRIALNRRVEELSQTIEQIKADNIIVTFDPTCFIMKSATVTRINTQEHAGCFTKPVLKGIHRMSLKIEDVIVLMGVIDATKYHNHLTTFVYTSPNAAMMNRNNGYLYTAGRIIAQNAVPRRGQEWSAEADLEKRTLHFFVDRVQQPHHFVNIPVPLVFALDVRTKKVPIPIAFWGELEQTIGERRRNARVGHVVSEHRAEQRGAGRVECGWDRSAVSVQHPFTLITCVPRFFSTVRVDGAPITPLSFHSHTPVETRLIHQIGMPFAKNIQTIYILRRSAGISFTDICPWELSREMISIVRSVISAESTVDPTWLTMPQHLHHFIVAMEEFSEHCPSIPWGRFDEGRHCGRSLLLFPYPIHINRLSLLLHPPSTFASDLRLLTSYFDDFLESLQSCDRLLPPPEFRNKDIWTIISLTCVRHLAQRGLLSCEGLTQQDLLQLIQNQLLSHLHSSSVPFDADQRFFTSVNERPPSPPNSALSFFGSESGNEMRTVSNSESTGTGTSQWTNTTQLSSKERLFVVETIHTILSKQPNSDRTPSTLASRPSPNPPLQPLSHSLSSSHLPSSTSTTHLSPPALASLPNLLSRIRPRTILS</sequence>
<organism evidence="2 3">
    <name type="scientific">Blattamonas nauphoetae</name>
    <dbReference type="NCBI Taxonomy" id="2049346"/>
    <lineage>
        <taxon>Eukaryota</taxon>
        <taxon>Metamonada</taxon>
        <taxon>Preaxostyla</taxon>
        <taxon>Oxymonadida</taxon>
        <taxon>Blattamonas</taxon>
    </lineage>
</organism>
<protein>
    <submittedName>
        <fullName evidence="2">Uncharacterized protein</fullName>
    </submittedName>
</protein>
<evidence type="ECO:0000313" key="2">
    <source>
        <dbReference type="EMBL" id="KAK2941746.1"/>
    </source>
</evidence>
<proteinExistence type="predicted"/>
<feature type="compositionally biased region" description="Polar residues" evidence="1">
    <location>
        <begin position="1"/>
        <end position="18"/>
    </location>
</feature>
<feature type="compositionally biased region" description="Low complexity" evidence="1">
    <location>
        <begin position="596"/>
        <end position="620"/>
    </location>
</feature>
<feature type="compositionally biased region" description="Polar residues" evidence="1">
    <location>
        <begin position="572"/>
        <end position="586"/>
    </location>
</feature>
<reference evidence="2 3" key="1">
    <citation type="journal article" date="2022" name="bioRxiv">
        <title>Genomics of Preaxostyla Flagellates Illuminates Evolutionary Transitions and the Path Towards Mitochondrial Loss.</title>
        <authorList>
            <person name="Novak L.V.F."/>
            <person name="Treitli S.C."/>
            <person name="Pyrih J."/>
            <person name="Halakuc P."/>
            <person name="Pipaliya S.V."/>
            <person name="Vacek V."/>
            <person name="Brzon O."/>
            <person name="Soukal P."/>
            <person name="Eme L."/>
            <person name="Dacks J.B."/>
            <person name="Karnkowska A."/>
            <person name="Elias M."/>
            <person name="Hampl V."/>
        </authorList>
    </citation>
    <scope>NUCLEOTIDE SEQUENCE [LARGE SCALE GENOMIC DNA]</scope>
    <source>
        <strain evidence="2">NAU3</strain>
        <tissue evidence="2">Gut</tissue>
    </source>
</reference>
<keyword evidence="3" id="KW-1185">Reference proteome</keyword>
<comment type="caution">
    <text evidence="2">The sequence shown here is derived from an EMBL/GenBank/DDBJ whole genome shotgun (WGS) entry which is preliminary data.</text>
</comment>
<feature type="region of interest" description="Disordered" evidence="1">
    <location>
        <begin position="508"/>
        <end position="552"/>
    </location>
</feature>
<dbReference type="EMBL" id="JARBJD010000468">
    <property type="protein sequence ID" value="KAK2941746.1"/>
    <property type="molecule type" value="Genomic_DNA"/>
</dbReference>
<dbReference type="Proteomes" id="UP001281761">
    <property type="component" value="Unassembled WGS sequence"/>
</dbReference>
<evidence type="ECO:0000313" key="3">
    <source>
        <dbReference type="Proteomes" id="UP001281761"/>
    </source>
</evidence>
<accession>A0ABQ9WQK4</accession>
<feature type="region of interest" description="Disordered" evidence="1">
    <location>
        <begin position="572"/>
        <end position="620"/>
    </location>
</feature>
<feature type="compositionally biased region" description="Low complexity" evidence="1">
    <location>
        <begin position="541"/>
        <end position="552"/>
    </location>
</feature>
<feature type="region of interest" description="Disordered" evidence="1">
    <location>
        <begin position="1"/>
        <end position="25"/>
    </location>
</feature>
<gene>
    <name evidence="2" type="ORF">BLNAU_23327</name>
</gene>
<name>A0ABQ9WQK4_9EUKA</name>
<evidence type="ECO:0000256" key="1">
    <source>
        <dbReference type="SAM" id="MobiDB-lite"/>
    </source>
</evidence>
<feature type="compositionally biased region" description="Polar residues" evidence="1">
    <location>
        <begin position="519"/>
        <end position="540"/>
    </location>
</feature>